<dbReference type="Proteomes" id="UP000555322">
    <property type="component" value="Unassembled WGS sequence"/>
</dbReference>
<evidence type="ECO:0000256" key="6">
    <source>
        <dbReference type="ARBA" id="ARBA00020416"/>
    </source>
</evidence>
<evidence type="ECO:0000313" key="13">
    <source>
        <dbReference type="EMBL" id="NNH25266.1"/>
    </source>
</evidence>
<dbReference type="InterPro" id="IPR050273">
    <property type="entry name" value="GppA/Ppx_hydrolase"/>
</dbReference>
<feature type="domain" description="Ppx/GppA phosphatase C-terminal" evidence="12">
    <location>
        <begin position="314"/>
        <end position="487"/>
    </location>
</feature>
<proteinExistence type="inferred from homology"/>
<reference evidence="13 14" key="1">
    <citation type="submission" date="2020-04" db="EMBL/GenBank/DDBJ databases">
        <title>Acinetobacter Taxon 24.</title>
        <authorList>
            <person name="Nemec A."/>
            <person name="Radolfova-Krizova L."/>
            <person name="Higgins P.G."/>
            <person name="Spanelova P."/>
        </authorList>
    </citation>
    <scope>NUCLEOTIDE SEQUENCE [LARGE SCALE GENOMIC DNA]</scope>
    <source>
        <strain evidence="13 14">ANC 5084</strain>
    </source>
</reference>
<dbReference type="PANTHER" id="PTHR30005:SF14">
    <property type="entry name" value="EXOPOLYPHOSPHATASE"/>
    <property type="match status" value="1"/>
</dbReference>
<dbReference type="SUPFAM" id="SSF53067">
    <property type="entry name" value="Actin-like ATPase domain"/>
    <property type="match status" value="2"/>
</dbReference>
<evidence type="ECO:0000256" key="9">
    <source>
        <dbReference type="ARBA" id="ARBA00023136"/>
    </source>
</evidence>
<comment type="catalytic activity">
    <reaction evidence="10">
        <text>[phosphate](n) + H2O = [phosphate](n-1) + phosphate + H(+)</text>
        <dbReference type="Rhea" id="RHEA:21528"/>
        <dbReference type="Rhea" id="RHEA-COMP:9859"/>
        <dbReference type="Rhea" id="RHEA-COMP:14279"/>
        <dbReference type="ChEBI" id="CHEBI:15377"/>
        <dbReference type="ChEBI" id="CHEBI:15378"/>
        <dbReference type="ChEBI" id="CHEBI:16838"/>
        <dbReference type="ChEBI" id="CHEBI:43474"/>
        <dbReference type="EC" id="3.6.1.11"/>
    </reaction>
</comment>
<feature type="domain" description="Ppx/GppA phosphatase N-terminal" evidence="11">
    <location>
        <begin position="25"/>
        <end position="308"/>
    </location>
</feature>
<dbReference type="InterPro" id="IPR030673">
    <property type="entry name" value="PyroPPase_GppA_Ppx"/>
</dbReference>
<dbReference type="InterPro" id="IPR022371">
    <property type="entry name" value="Exopolyphosphatase"/>
</dbReference>
<evidence type="ECO:0000313" key="14">
    <source>
        <dbReference type="Proteomes" id="UP000555322"/>
    </source>
</evidence>
<sequence length="506" mass="56477">MSDFLIDEELLAAIDMGSNSFHLAIARVDHGEVKKVASMSEKVQLAAGLDENKNLTEAAQQRGLACLARFVGRLSSVQAKRMRIVATNALRQAKNGHEFIQKAAEILPKPIEIIAGREEARLIYLGVSHTMANSGRRLVIDIGGGSTELIIGEEFEPIHTESLQMGCVAFTKAYFSDGEINQKNFDKAVVAARKELSGIANTYKTAGWDTVVGSSGTIKACRQIIVNMGWSDAQENLTREGLEKLKEKLLKFKHISEVDFDGLKEDRRAVLPAGVAILYAVFDVLELNKLVYSDGALREGVMYDLLGRFQHEDIRDRSVQALMGRYNADPKQAERVVKTAQHLFDGVAKTLNLNSEDSDLLRRAAYLHEIGLAISHAGYHRHGAYLLQHSDIAGFSQIDQNHLSHLVAHHRRKLRSDSRVDVMKVGGSKLVYLSLLLRLAVLLNHSRSDEMLPAIELSVDNEQQWQLSVSGDAKQWPLLVADLHDEQVQFKHWDIELNIQSEQFIY</sequence>
<dbReference type="CDD" id="cd00077">
    <property type="entry name" value="HDc"/>
    <property type="match status" value="1"/>
</dbReference>
<keyword evidence="8 13" id="KW-0378">Hydrolase</keyword>
<dbReference type="Gene3D" id="3.30.420.40">
    <property type="match status" value="1"/>
</dbReference>
<dbReference type="Gene3D" id="3.30.420.150">
    <property type="entry name" value="Exopolyphosphatase. Domain 2"/>
    <property type="match status" value="1"/>
</dbReference>
<name>A0ABX1URL0_9GAMM</name>
<dbReference type="GO" id="GO:0004309">
    <property type="term" value="F:exopolyphosphatase activity"/>
    <property type="evidence" value="ECO:0007669"/>
    <property type="project" value="UniProtKB-EC"/>
</dbReference>
<evidence type="ECO:0000259" key="11">
    <source>
        <dbReference type="Pfam" id="PF02541"/>
    </source>
</evidence>
<dbReference type="CDD" id="cd24053">
    <property type="entry name" value="ASKHA_NBD_EcPPX-GppA-like"/>
    <property type="match status" value="1"/>
</dbReference>
<dbReference type="InterPro" id="IPR003607">
    <property type="entry name" value="HD/PDEase_dom"/>
</dbReference>
<dbReference type="Gene3D" id="1.10.3210.10">
    <property type="entry name" value="Hypothetical protein af1432"/>
    <property type="match status" value="1"/>
</dbReference>
<dbReference type="Pfam" id="PF21447">
    <property type="entry name" value="Ppx-GppA_III"/>
    <property type="match status" value="1"/>
</dbReference>
<evidence type="ECO:0000256" key="10">
    <source>
        <dbReference type="ARBA" id="ARBA00047607"/>
    </source>
</evidence>
<keyword evidence="14" id="KW-1185">Reference proteome</keyword>
<comment type="subunit">
    <text evidence="4">Homodimer.</text>
</comment>
<dbReference type="EMBL" id="JABERJ010000006">
    <property type="protein sequence ID" value="NNH25266.1"/>
    <property type="molecule type" value="Genomic_DNA"/>
</dbReference>
<accession>A0ABX1URL0</accession>
<dbReference type="Pfam" id="PF02541">
    <property type="entry name" value="Ppx-GppA"/>
    <property type="match status" value="1"/>
</dbReference>
<keyword evidence="9" id="KW-0472">Membrane</keyword>
<dbReference type="RefSeq" id="WP_131267059.1">
    <property type="nucleotide sequence ID" value="NZ_JABERJ010000006.1"/>
</dbReference>
<evidence type="ECO:0000256" key="2">
    <source>
        <dbReference type="ARBA" id="ARBA00004202"/>
    </source>
</evidence>
<evidence type="ECO:0000256" key="3">
    <source>
        <dbReference type="ARBA" id="ARBA00007125"/>
    </source>
</evidence>
<dbReference type="InterPro" id="IPR048950">
    <property type="entry name" value="Ppx_GppA_C"/>
</dbReference>
<dbReference type="InterPro" id="IPR003695">
    <property type="entry name" value="Ppx_GppA_N"/>
</dbReference>
<dbReference type="SUPFAM" id="SSF109604">
    <property type="entry name" value="HD-domain/PDEase-like"/>
    <property type="match status" value="1"/>
</dbReference>
<organism evidence="13 14">
    <name type="scientific">Acinetobacter terrestris</name>
    <dbReference type="NCBI Taxonomy" id="2529843"/>
    <lineage>
        <taxon>Bacteria</taxon>
        <taxon>Pseudomonadati</taxon>
        <taxon>Pseudomonadota</taxon>
        <taxon>Gammaproteobacteria</taxon>
        <taxon>Moraxellales</taxon>
        <taxon>Moraxellaceae</taxon>
        <taxon>Acinetobacter</taxon>
        <taxon>Acinetobacter Taxon 24</taxon>
    </lineage>
</organism>
<comment type="subcellular location">
    <subcellularLocation>
        <location evidence="2">Cell membrane</location>
        <topology evidence="2">Peripheral membrane protein</topology>
    </subcellularLocation>
</comment>
<dbReference type="EC" id="3.6.1.11" evidence="5"/>
<dbReference type="PIRSF" id="PIRSF001267">
    <property type="entry name" value="Pyrophosphatase_GppA_Ppx"/>
    <property type="match status" value="1"/>
</dbReference>
<evidence type="ECO:0000256" key="4">
    <source>
        <dbReference type="ARBA" id="ARBA00011738"/>
    </source>
</evidence>
<evidence type="ECO:0000256" key="5">
    <source>
        <dbReference type="ARBA" id="ARBA00012451"/>
    </source>
</evidence>
<comment type="similarity">
    <text evidence="3">Belongs to the GppA/Ppx family.</text>
</comment>
<comment type="caution">
    <text evidence="13">The sequence shown here is derived from an EMBL/GenBank/DDBJ whole genome shotgun (WGS) entry which is preliminary data.</text>
</comment>
<dbReference type="PANTHER" id="PTHR30005">
    <property type="entry name" value="EXOPOLYPHOSPHATASE"/>
    <property type="match status" value="1"/>
</dbReference>
<evidence type="ECO:0000256" key="8">
    <source>
        <dbReference type="ARBA" id="ARBA00022801"/>
    </source>
</evidence>
<protein>
    <recommendedName>
        <fullName evidence="6">Exopolyphosphatase</fullName>
        <ecNumber evidence="5">3.6.1.11</ecNumber>
    </recommendedName>
</protein>
<evidence type="ECO:0000256" key="7">
    <source>
        <dbReference type="ARBA" id="ARBA00022475"/>
    </source>
</evidence>
<comment type="cofactor">
    <cofactor evidence="1">
        <name>Mg(2+)</name>
        <dbReference type="ChEBI" id="CHEBI:18420"/>
    </cofactor>
</comment>
<evidence type="ECO:0000259" key="12">
    <source>
        <dbReference type="Pfam" id="PF21447"/>
    </source>
</evidence>
<gene>
    <name evidence="13" type="primary">ppx</name>
    <name evidence="13" type="ORF">HLH15_01975</name>
</gene>
<dbReference type="NCBIfam" id="TIGR03706">
    <property type="entry name" value="exo_poly_only"/>
    <property type="match status" value="1"/>
</dbReference>
<keyword evidence="7" id="KW-1003">Cell membrane</keyword>
<evidence type="ECO:0000256" key="1">
    <source>
        <dbReference type="ARBA" id="ARBA00001946"/>
    </source>
</evidence>
<dbReference type="InterPro" id="IPR043129">
    <property type="entry name" value="ATPase_NBD"/>
</dbReference>